<dbReference type="InterPro" id="IPR010730">
    <property type="entry name" value="HET"/>
</dbReference>
<dbReference type="Proteomes" id="UP000799302">
    <property type="component" value="Unassembled WGS sequence"/>
</dbReference>
<evidence type="ECO:0000259" key="1">
    <source>
        <dbReference type="Pfam" id="PF06985"/>
    </source>
</evidence>
<keyword evidence="3" id="KW-1185">Reference proteome</keyword>
<evidence type="ECO:0000313" key="3">
    <source>
        <dbReference type="Proteomes" id="UP000799302"/>
    </source>
</evidence>
<dbReference type="EMBL" id="MU004238">
    <property type="protein sequence ID" value="KAF2666922.1"/>
    <property type="molecule type" value="Genomic_DNA"/>
</dbReference>
<dbReference type="Pfam" id="PF06985">
    <property type="entry name" value="HET"/>
    <property type="match status" value="1"/>
</dbReference>
<dbReference type="AlphaFoldDB" id="A0A6A6U450"/>
<reference evidence="2" key="1">
    <citation type="journal article" date="2020" name="Stud. Mycol.">
        <title>101 Dothideomycetes genomes: a test case for predicting lifestyles and emergence of pathogens.</title>
        <authorList>
            <person name="Haridas S."/>
            <person name="Albert R."/>
            <person name="Binder M."/>
            <person name="Bloem J."/>
            <person name="Labutti K."/>
            <person name="Salamov A."/>
            <person name="Andreopoulos B."/>
            <person name="Baker S."/>
            <person name="Barry K."/>
            <person name="Bills G."/>
            <person name="Bluhm B."/>
            <person name="Cannon C."/>
            <person name="Castanera R."/>
            <person name="Culley D."/>
            <person name="Daum C."/>
            <person name="Ezra D."/>
            <person name="Gonzalez J."/>
            <person name="Henrissat B."/>
            <person name="Kuo A."/>
            <person name="Liang C."/>
            <person name="Lipzen A."/>
            <person name="Lutzoni F."/>
            <person name="Magnuson J."/>
            <person name="Mondo S."/>
            <person name="Nolan M."/>
            <person name="Ohm R."/>
            <person name="Pangilinan J."/>
            <person name="Park H.-J."/>
            <person name="Ramirez L."/>
            <person name="Alfaro M."/>
            <person name="Sun H."/>
            <person name="Tritt A."/>
            <person name="Yoshinaga Y."/>
            <person name="Zwiers L.-H."/>
            <person name="Turgeon B."/>
            <person name="Goodwin S."/>
            <person name="Spatafora J."/>
            <person name="Crous P."/>
            <person name="Grigoriev I."/>
        </authorList>
    </citation>
    <scope>NUCLEOTIDE SEQUENCE</scope>
    <source>
        <strain evidence="2">CBS 115976</strain>
    </source>
</reference>
<name>A0A6A6U450_9PEZI</name>
<dbReference type="PANTHER" id="PTHR33112">
    <property type="entry name" value="DOMAIN PROTEIN, PUTATIVE-RELATED"/>
    <property type="match status" value="1"/>
</dbReference>
<accession>A0A6A6U450</accession>
<gene>
    <name evidence="2" type="ORF">BT63DRAFT_481384</name>
</gene>
<dbReference type="OrthoDB" id="2958217at2759"/>
<protein>
    <submittedName>
        <fullName evidence="2">HET-domain-containing protein</fullName>
    </submittedName>
</protein>
<feature type="domain" description="Heterokaryon incompatibility" evidence="1">
    <location>
        <begin position="86"/>
        <end position="231"/>
    </location>
</feature>
<evidence type="ECO:0000313" key="2">
    <source>
        <dbReference type="EMBL" id="KAF2666922.1"/>
    </source>
</evidence>
<organism evidence="2 3">
    <name type="scientific">Microthyrium microscopicum</name>
    <dbReference type="NCBI Taxonomy" id="703497"/>
    <lineage>
        <taxon>Eukaryota</taxon>
        <taxon>Fungi</taxon>
        <taxon>Dikarya</taxon>
        <taxon>Ascomycota</taxon>
        <taxon>Pezizomycotina</taxon>
        <taxon>Dothideomycetes</taxon>
        <taxon>Dothideomycetes incertae sedis</taxon>
        <taxon>Microthyriales</taxon>
        <taxon>Microthyriaceae</taxon>
        <taxon>Microthyrium</taxon>
    </lineage>
</organism>
<dbReference type="PANTHER" id="PTHR33112:SF16">
    <property type="entry name" value="HETEROKARYON INCOMPATIBILITY DOMAIN-CONTAINING PROTEIN"/>
    <property type="match status" value="1"/>
</dbReference>
<sequence length="591" mass="66917">MYHDVCSLQTMDSLEISDIEISRKPSAKFDLDTVDFEAINTWLYACKHHNHPRLDSLGPGLLENMQFFLVDVQEQCVIETSPTVHYAALSYVWGGVSQLSLTTANVDTLRIPGVLDTEQSNIPASIKDAMQVCLRTNTRYMWVDSLCIPQNSPLKAQYIKNMHLVYSCADFTIVAADGLDASHGIAGVSRPRQNVHFEFSSEGLDLTTTIRSPVRQLDSSKWYSRAWTYQEAAFSQRLLVFTNYMCYLLCPSMNQREDGKQDITKNGRSSNPCDVTSFLLRFSDWNSGPKDKMIEIAMLLTNYLGRQLSDQDDILNAFSGTMTAFYPVVGHFWYGIPVSYLAVGLSWMYAIDQDKKQTDSKAQVGRRKGFPSWSCTGWFHPDRSTLMFTLNKSKAYEQEAYVQLLRRTPRDERVEVLNSIALVETQHHAYLSSKKHFSELIRELENAIDATQLLGLWTRSVRLRVNQTPLCCFNGLGSYELCADDRARYNIHNSSQIHIEKRWRDTAGESVNFILLGAIEADVRIEDHSTVSLVAVTMIGPVAYRVGIAAVYLQASVPFRSQKLYRESEQRLVPNPQSTFNKQATATAITG</sequence>
<proteinExistence type="predicted"/>